<evidence type="ECO:0008006" key="3">
    <source>
        <dbReference type="Google" id="ProtNLM"/>
    </source>
</evidence>
<reference evidence="1 2" key="2">
    <citation type="journal article" date="2020" name="Int. J. Syst. Evol. Microbiol.">
        <title>Leptospira yasudae sp. nov. and Leptospira stimsonii sp. nov., two new species of the pathogenic group isolated from environmental sources.</title>
        <authorList>
            <person name="Casanovas-Massana A."/>
            <person name="Hamond C."/>
            <person name="Santos L.A."/>
            <person name="de Oliveira D."/>
            <person name="Hacker K.P."/>
            <person name="Balassiano I."/>
            <person name="Costa F."/>
            <person name="Medeiros M.A."/>
            <person name="Reis M.G."/>
            <person name="Ko A.I."/>
            <person name="Wunder E.A."/>
        </authorList>
    </citation>
    <scope>NUCLEOTIDE SEQUENCE [LARGE SCALE GENOMIC DNA]</scope>
    <source>
        <strain evidence="1 2">B21</strain>
    </source>
</reference>
<organism evidence="1 2">
    <name type="scientific">Leptospira yasudae</name>
    <dbReference type="NCBI Taxonomy" id="2202201"/>
    <lineage>
        <taxon>Bacteria</taxon>
        <taxon>Pseudomonadati</taxon>
        <taxon>Spirochaetota</taxon>
        <taxon>Spirochaetia</taxon>
        <taxon>Leptospirales</taxon>
        <taxon>Leptospiraceae</taxon>
        <taxon>Leptospira</taxon>
    </lineage>
</organism>
<reference evidence="2" key="1">
    <citation type="submission" date="2018-05" db="EMBL/GenBank/DDBJ databases">
        <title>Leptospira yasudae sp. nov. and Leptospira stimsonii sp. nov., two pathogenic species of the genus Leptospira isolated from environmental sources.</title>
        <authorList>
            <person name="Casanovas-Massana A."/>
            <person name="Hamond C."/>
            <person name="Santos L.A."/>
            <person name="Hacker K.P."/>
            <person name="Balassiano I."/>
            <person name="Medeiros M.A."/>
            <person name="Reis M.G."/>
            <person name="Ko A.I."/>
            <person name="Wunder E.A."/>
        </authorList>
    </citation>
    <scope>NUCLEOTIDE SEQUENCE [LARGE SCALE GENOMIC DNA]</scope>
    <source>
        <strain evidence="2">B21</strain>
    </source>
</reference>
<name>A0ABX9LXB6_9LEPT</name>
<dbReference type="Proteomes" id="UP000285569">
    <property type="component" value="Unassembled WGS sequence"/>
</dbReference>
<accession>A0ABX9LXB6</accession>
<evidence type="ECO:0000313" key="1">
    <source>
        <dbReference type="EMBL" id="RHX77492.1"/>
    </source>
</evidence>
<protein>
    <recommendedName>
        <fullName evidence="3">HNH endonuclease</fullName>
    </recommendedName>
</protein>
<dbReference type="EMBL" id="QHCR01000015">
    <property type="protein sequence ID" value="RHX77492.1"/>
    <property type="molecule type" value="Genomic_DNA"/>
</dbReference>
<comment type="caution">
    <text evidence="1">The sequence shown here is derived from an EMBL/GenBank/DDBJ whole genome shotgun (WGS) entry which is preliminary data.</text>
</comment>
<evidence type="ECO:0000313" key="2">
    <source>
        <dbReference type="Proteomes" id="UP000285569"/>
    </source>
</evidence>
<gene>
    <name evidence="1" type="ORF">DLM77_20950</name>
</gene>
<proteinExistence type="predicted"/>
<dbReference type="Gene3D" id="1.10.30.50">
    <property type="match status" value="1"/>
</dbReference>
<keyword evidence="2" id="KW-1185">Reference proteome</keyword>
<sequence>MKNLKPLRRDAKTDLLKIISQKRTSQKKEILEDKIRFIKGEYSKYKRIVEGKRIGPLSVTTEEGASYKSLYDSKTKVSEEIRSQIVESVPKIFSGKCVNCFIGNNEELDHFLPQSHFPYLSIFHLNLVPICGVCNKNKGENIPRKKKDYLHPYFDKMPNTEYLKCRLIINENYAKADYYLYDKNIQKIADRVKEHYKNLKLFDRFRENAAFYLARISHVNKKRGPTVARKNLESDLDILKLCFGKNHWNVVLCKEMIKVGYLC</sequence>
<dbReference type="RefSeq" id="WP_118957989.1">
    <property type="nucleotide sequence ID" value="NZ_QHCR01000015.1"/>
</dbReference>